<evidence type="ECO:0000313" key="3">
    <source>
        <dbReference type="Proteomes" id="UP000479710"/>
    </source>
</evidence>
<feature type="region of interest" description="Disordered" evidence="1">
    <location>
        <begin position="1"/>
        <end position="23"/>
    </location>
</feature>
<protein>
    <submittedName>
        <fullName evidence="2">Uncharacterized protein</fullName>
    </submittedName>
</protein>
<dbReference type="EMBL" id="SPHZ02000006">
    <property type="protein sequence ID" value="KAF0915539.1"/>
    <property type="molecule type" value="Genomic_DNA"/>
</dbReference>
<keyword evidence="3" id="KW-1185">Reference proteome</keyword>
<feature type="region of interest" description="Disordered" evidence="1">
    <location>
        <begin position="80"/>
        <end position="108"/>
    </location>
</feature>
<evidence type="ECO:0000313" key="2">
    <source>
        <dbReference type="EMBL" id="KAF0915539.1"/>
    </source>
</evidence>
<gene>
    <name evidence="2" type="ORF">E2562_036692</name>
</gene>
<evidence type="ECO:0000256" key="1">
    <source>
        <dbReference type="SAM" id="MobiDB-lite"/>
    </source>
</evidence>
<dbReference type="Proteomes" id="UP000479710">
    <property type="component" value="Unassembled WGS sequence"/>
</dbReference>
<reference evidence="2 3" key="1">
    <citation type="submission" date="2019-11" db="EMBL/GenBank/DDBJ databases">
        <title>Whole genome sequence of Oryza granulata.</title>
        <authorList>
            <person name="Li W."/>
        </authorList>
    </citation>
    <scope>NUCLEOTIDE SEQUENCE [LARGE SCALE GENOMIC DNA]</scope>
    <source>
        <strain evidence="3">cv. Menghai</strain>
        <tissue evidence="2">Leaf</tissue>
    </source>
</reference>
<name>A0A6G1DSU5_9ORYZ</name>
<proteinExistence type="predicted"/>
<dbReference type="AlphaFoldDB" id="A0A6G1DSU5"/>
<organism evidence="2 3">
    <name type="scientific">Oryza meyeriana var. granulata</name>
    <dbReference type="NCBI Taxonomy" id="110450"/>
    <lineage>
        <taxon>Eukaryota</taxon>
        <taxon>Viridiplantae</taxon>
        <taxon>Streptophyta</taxon>
        <taxon>Embryophyta</taxon>
        <taxon>Tracheophyta</taxon>
        <taxon>Spermatophyta</taxon>
        <taxon>Magnoliopsida</taxon>
        <taxon>Liliopsida</taxon>
        <taxon>Poales</taxon>
        <taxon>Poaceae</taxon>
        <taxon>BOP clade</taxon>
        <taxon>Oryzoideae</taxon>
        <taxon>Oryzeae</taxon>
        <taxon>Oryzinae</taxon>
        <taxon>Oryza</taxon>
        <taxon>Oryza meyeriana</taxon>
    </lineage>
</organism>
<accession>A0A6G1DSU5</accession>
<sequence length="108" mass="11919">MLPRCRTRPSSAGDKEEGDGPEDATFVFPLKVASPKQPIFSCRCSLLCDGRRLQLLLDAMSPVLVAPFLSPLHAWVAKRPDLADGGEDQRGGGDDTGSRRRERERRAR</sequence>
<comment type="caution">
    <text evidence="2">The sequence shown here is derived from an EMBL/GenBank/DDBJ whole genome shotgun (WGS) entry which is preliminary data.</text>
</comment>